<dbReference type="AlphaFoldDB" id="A0A915KF33"/>
<evidence type="ECO:0000313" key="2">
    <source>
        <dbReference type="WBParaSite" id="nRc.2.0.1.t36559-RA"/>
    </source>
</evidence>
<protein>
    <submittedName>
        <fullName evidence="2">Uncharacterized protein</fullName>
    </submittedName>
</protein>
<organism evidence="1 2">
    <name type="scientific">Romanomermis culicivorax</name>
    <name type="common">Nematode worm</name>
    <dbReference type="NCBI Taxonomy" id="13658"/>
    <lineage>
        <taxon>Eukaryota</taxon>
        <taxon>Metazoa</taxon>
        <taxon>Ecdysozoa</taxon>
        <taxon>Nematoda</taxon>
        <taxon>Enoplea</taxon>
        <taxon>Dorylaimia</taxon>
        <taxon>Mermithida</taxon>
        <taxon>Mermithoidea</taxon>
        <taxon>Mermithidae</taxon>
        <taxon>Romanomermis</taxon>
    </lineage>
</organism>
<dbReference type="WBParaSite" id="nRc.2.0.1.t36559-RA">
    <property type="protein sequence ID" value="nRc.2.0.1.t36559-RA"/>
    <property type="gene ID" value="nRc.2.0.1.g36559"/>
</dbReference>
<proteinExistence type="predicted"/>
<reference evidence="2" key="1">
    <citation type="submission" date="2022-11" db="UniProtKB">
        <authorList>
            <consortium name="WormBaseParasite"/>
        </authorList>
    </citation>
    <scope>IDENTIFICATION</scope>
</reference>
<accession>A0A915KF33</accession>
<name>A0A915KF33_ROMCU</name>
<evidence type="ECO:0000313" key="1">
    <source>
        <dbReference type="Proteomes" id="UP000887565"/>
    </source>
</evidence>
<keyword evidence="1" id="KW-1185">Reference proteome</keyword>
<sequence>MPEGFLVKSTCHLSVRHINTPKIVSDCCETVAVDVRQRCQNRTVGYVGEEGQVRPGVEITTCSNSVGQ</sequence>
<dbReference type="Proteomes" id="UP000887565">
    <property type="component" value="Unplaced"/>
</dbReference>